<comment type="subcellular location">
    <subcellularLocation>
        <location evidence="1">Membrane</location>
        <topology evidence="1">Multi-pass membrane protein</topology>
    </subcellularLocation>
</comment>
<dbReference type="AlphaFoldDB" id="A0A809S0X8"/>
<dbReference type="Pfam" id="PF04932">
    <property type="entry name" value="Wzy_C"/>
    <property type="match status" value="1"/>
</dbReference>
<dbReference type="Proteomes" id="UP000463939">
    <property type="component" value="Chromosome"/>
</dbReference>
<keyword evidence="2 5" id="KW-0812">Transmembrane</keyword>
<dbReference type="PANTHER" id="PTHR37422:SF13">
    <property type="entry name" value="LIPOPOLYSACCHARIDE BIOSYNTHESIS PROTEIN PA4999-RELATED"/>
    <property type="match status" value="1"/>
</dbReference>
<evidence type="ECO:0000259" key="6">
    <source>
        <dbReference type="Pfam" id="PF04932"/>
    </source>
</evidence>
<dbReference type="KEGG" id="sniv:SFSGTM_08760"/>
<evidence type="ECO:0000256" key="3">
    <source>
        <dbReference type="ARBA" id="ARBA00022989"/>
    </source>
</evidence>
<evidence type="ECO:0000256" key="5">
    <source>
        <dbReference type="SAM" id="Phobius"/>
    </source>
</evidence>
<feature type="transmembrane region" description="Helical" evidence="5">
    <location>
        <begin position="159"/>
        <end position="178"/>
    </location>
</feature>
<keyword evidence="4 5" id="KW-0472">Membrane</keyword>
<evidence type="ECO:0000256" key="1">
    <source>
        <dbReference type="ARBA" id="ARBA00004141"/>
    </source>
</evidence>
<feature type="domain" description="O-antigen ligase-related" evidence="6">
    <location>
        <begin position="120"/>
        <end position="262"/>
    </location>
</feature>
<dbReference type="EMBL" id="AP021881">
    <property type="protein sequence ID" value="BBP00168.1"/>
    <property type="molecule type" value="Genomic_DNA"/>
</dbReference>
<evidence type="ECO:0000256" key="2">
    <source>
        <dbReference type="ARBA" id="ARBA00022692"/>
    </source>
</evidence>
<feature type="transmembrane region" description="Helical" evidence="5">
    <location>
        <begin position="350"/>
        <end position="369"/>
    </location>
</feature>
<protein>
    <recommendedName>
        <fullName evidence="6">O-antigen ligase-related domain-containing protein</fullName>
    </recommendedName>
</protein>
<feature type="transmembrane region" description="Helical" evidence="5">
    <location>
        <begin position="88"/>
        <end position="105"/>
    </location>
</feature>
<dbReference type="InterPro" id="IPR007016">
    <property type="entry name" value="O-antigen_ligase-rel_domated"/>
</dbReference>
<feature type="transmembrane region" description="Helical" evidence="5">
    <location>
        <begin position="257"/>
        <end position="274"/>
    </location>
</feature>
<accession>A0A809S0X8</accession>
<sequence length="600" mass="65078">MLIYLAWLFIVTFSSDIPNPSMLTLAVLAGLPVIYITASNSPHLSSTWAPLRMMLFLGAIGLALWGLWQVIAKIGYGFPVGPLVDRNAFAALMNLLWFPATYLFLTNTNSRSKAAIYGAGLFIINMALFATASRGGIVTWLLLLPVLLWAGWGYTKAKWWVAAIPLIAFGAYIASMNLGSDTNIANRSFALSQDASTGARLLMWQSALHMLWAHPFTGTGWGTFTGIYPAFRSPLENTTAGVFAHNDYLQLGTEGGAITPILLLLILLGILWQLRRSVKLSITAAGLESTALLLGVLAIFIHAGLNFIFYFAFMNIIAGLYLARAAQLTETPRIITLPSLAQISKPVKRIMAGFIILLAATPFVLHLIAQACLTGSQPGLKVLQVVKPNINAYDIAKLITAIHPQEGIAQEVMLQITEAGLANSDGISMTGGNFQLELLNETLARFDQVRAQTANNPNIGVREVKILVANQSILPTGVAYAKAHSIITANLKADPYHANSYIALARLQVAEGHRADAINTLQQATHHILTRRDHQLLNVETLRQLAAPKIIPELDAIEKKLHAVRSDSETGKPLILAPHFSEDIDAQLQAIANGLNVIPK</sequence>
<feature type="transmembrane region" description="Helical" evidence="5">
    <location>
        <begin position="24"/>
        <end position="41"/>
    </location>
</feature>
<name>A0A809S0X8_9PROT</name>
<evidence type="ECO:0000313" key="7">
    <source>
        <dbReference type="EMBL" id="BBP00168.1"/>
    </source>
</evidence>
<proteinExistence type="predicted"/>
<dbReference type="InterPro" id="IPR051533">
    <property type="entry name" value="WaaL-like"/>
</dbReference>
<organism evidence="7 8">
    <name type="scientific">Sulfuriferula nivalis</name>
    <dbReference type="NCBI Taxonomy" id="2675298"/>
    <lineage>
        <taxon>Bacteria</taxon>
        <taxon>Pseudomonadati</taxon>
        <taxon>Pseudomonadota</taxon>
        <taxon>Betaproteobacteria</taxon>
        <taxon>Nitrosomonadales</taxon>
        <taxon>Sulfuricellaceae</taxon>
        <taxon>Sulfuriferula</taxon>
    </lineage>
</organism>
<gene>
    <name evidence="7" type="ORF">SFSGTM_08760</name>
</gene>
<evidence type="ECO:0000313" key="8">
    <source>
        <dbReference type="Proteomes" id="UP000463939"/>
    </source>
</evidence>
<feature type="transmembrane region" description="Helical" evidence="5">
    <location>
        <begin position="53"/>
        <end position="76"/>
    </location>
</feature>
<keyword evidence="8" id="KW-1185">Reference proteome</keyword>
<keyword evidence="3 5" id="KW-1133">Transmembrane helix</keyword>
<dbReference type="GO" id="GO:0016020">
    <property type="term" value="C:membrane"/>
    <property type="evidence" value="ECO:0007669"/>
    <property type="project" value="UniProtKB-SubCell"/>
</dbReference>
<evidence type="ECO:0000256" key="4">
    <source>
        <dbReference type="ARBA" id="ARBA00023136"/>
    </source>
</evidence>
<dbReference type="PANTHER" id="PTHR37422">
    <property type="entry name" value="TEICHURONIC ACID BIOSYNTHESIS PROTEIN TUAE"/>
    <property type="match status" value="1"/>
</dbReference>
<reference evidence="8" key="1">
    <citation type="submission" date="2019-11" db="EMBL/GenBank/DDBJ databases">
        <title>Isolation and characterization of a novel species in the genus Sulfuriferula.</title>
        <authorList>
            <person name="Mochizuki J."/>
            <person name="Kojima H."/>
            <person name="Fukui M."/>
        </authorList>
    </citation>
    <scope>NUCLEOTIDE SEQUENCE [LARGE SCALE GENOMIC DNA]</scope>
    <source>
        <strain evidence="8">SGTM</strain>
    </source>
</reference>